<dbReference type="SUPFAM" id="SSF103190">
    <property type="entry name" value="Sensory domain-like"/>
    <property type="match status" value="1"/>
</dbReference>
<reference evidence="9" key="1">
    <citation type="submission" date="2019-02" db="EMBL/GenBank/DDBJ databases">
        <authorList>
            <person name="Li S.-H."/>
        </authorList>
    </citation>
    <scope>NUCLEOTIDE SEQUENCE</scope>
    <source>
        <strain evidence="9">IMCC14734</strain>
    </source>
</reference>
<evidence type="ECO:0000256" key="3">
    <source>
        <dbReference type="ARBA" id="ARBA00022679"/>
    </source>
</evidence>
<dbReference type="PANTHER" id="PTHR43156">
    <property type="entry name" value="STAGE II SPORULATION PROTEIN E-RELATED"/>
    <property type="match status" value="1"/>
</dbReference>
<evidence type="ECO:0000259" key="8">
    <source>
        <dbReference type="PROSITE" id="PS50885"/>
    </source>
</evidence>
<evidence type="ECO:0000313" key="10">
    <source>
        <dbReference type="Proteomes" id="UP001143362"/>
    </source>
</evidence>
<dbReference type="CDD" id="cd12913">
    <property type="entry name" value="PDC1_MCP_like"/>
    <property type="match status" value="1"/>
</dbReference>
<dbReference type="CDD" id="cd16936">
    <property type="entry name" value="HATPase_RsbW-like"/>
    <property type="match status" value="1"/>
</dbReference>
<evidence type="ECO:0000256" key="7">
    <source>
        <dbReference type="SAM" id="Phobius"/>
    </source>
</evidence>
<dbReference type="InterPro" id="IPR003594">
    <property type="entry name" value="HATPase_dom"/>
</dbReference>
<keyword evidence="10" id="KW-1185">Reference proteome</keyword>
<dbReference type="RefSeq" id="WP_279243860.1">
    <property type="nucleotide sequence ID" value="NZ_SHNN01000001.1"/>
</dbReference>
<comment type="subcellular location">
    <subcellularLocation>
        <location evidence="1">Membrane</location>
    </subcellularLocation>
</comment>
<dbReference type="InterPro" id="IPR029151">
    <property type="entry name" value="Sensor-like_sf"/>
</dbReference>
<evidence type="ECO:0000256" key="5">
    <source>
        <dbReference type="ARBA" id="ARBA00022801"/>
    </source>
</evidence>
<feature type="domain" description="HAMP" evidence="8">
    <location>
        <begin position="331"/>
        <end position="384"/>
    </location>
</feature>
<keyword evidence="5" id="KW-0378">Hydrolase</keyword>
<dbReference type="Pfam" id="PF13581">
    <property type="entry name" value="HATPase_c_2"/>
    <property type="match status" value="1"/>
</dbReference>
<dbReference type="SUPFAM" id="SSF158472">
    <property type="entry name" value="HAMP domain-like"/>
    <property type="match status" value="1"/>
</dbReference>
<dbReference type="Pfam" id="PF22673">
    <property type="entry name" value="MCP-like_PDC_1"/>
    <property type="match status" value="1"/>
</dbReference>
<keyword evidence="7" id="KW-1133">Transmembrane helix</keyword>
<feature type="transmembrane region" description="Helical" evidence="7">
    <location>
        <begin position="12"/>
        <end position="30"/>
    </location>
</feature>
<keyword evidence="7" id="KW-0812">Transmembrane</keyword>
<protein>
    <submittedName>
        <fullName evidence="9">HAMP domain-containing protein</fullName>
    </submittedName>
</protein>
<organism evidence="9 10">
    <name type="scientific">Candidatus Litorirhabdus singularis</name>
    <dbReference type="NCBI Taxonomy" id="2518993"/>
    <lineage>
        <taxon>Bacteria</taxon>
        <taxon>Pseudomonadati</taxon>
        <taxon>Pseudomonadota</taxon>
        <taxon>Gammaproteobacteria</taxon>
        <taxon>Cellvibrionales</taxon>
        <taxon>Halieaceae</taxon>
        <taxon>Candidatus Litorirhabdus</taxon>
    </lineage>
</organism>
<feature type="coiled-coil region" evidence="6">
    <location>
        <begin position="379"/>
        <end position="406"/>
    </location>
</feature>
<keyword evidence="6" id="KW-0175">Coiled coil</keyword>
<dbReference type="Gene3D" id="6.10.340.10">
    <property type="match status" value="1"/>
</dbReference>
<accession>A0ABT3TC74</accession>
<dbReference type="PANTHER" id="PTHR43156:SF2">
    <property type="entry name" value="STAGE II SPORULATION PROTEIN E"/>
    <property type="match status" value="1"/>
</dbReference>
<evidence type="ECO:0000256" key="6">
    <source>
        <dbReference type="SAM" id="Coils"/>
    </source>
</evidence>
<dbReference type="Gene3D" id="3.60.40.10">
    <property type="entry name" value="PPM-type phosphatase domain"/>
    <property type="match status" value="1"/>
</dbReference>
<dbReference type="CDD" id="cd06225">
    <property type="entry name" value="HAMP"/>
    <property type="match status" value="1"/>
</dbReference>
<dbReference type="SMART" id="SM00304">
    <property type="entry name" value="HAMP"/>
    <property type="match status" value="1"/>
</dbReference>
<proteinExistence type="predicted"/>
<dbReference type="InterPro" id="IPR052016">
    <property type="entry name" value="Bact_Sigma-Reg"/>
</dbReference>
<keyword evidence="7" id="KW-0472">Membrane</keyword>
<dbReference type="Proteomes" id="UP001143362">
    <property type="component" value="Unassembled WGS sequence"/>
</dbReference>
<dbReference type="InterPro" id="IPR003660">
    <property type="entry name" value="HAMP_dom"/>
</dbReference>
<sequence length="801" mass="87051">MSGHSLATRLSYLLAACIAGMALLTTLVDYQLSRRVILEQVAADTSRIINDTRYDLDAQLRGVEQATRLFAQLLARQQYAPDEIKQQLRIMVESRTDIFGGAVAVAPAYTADYAGFAPYYYRPPSGPLTYLNLAESMSNYSDQPWFKDTANTGRPHWSEPYYDAGGGETLMATYSVPLYRADTNGRSLIGVVTTDLALTSLSSQLEGLQLGEAGFALLLSRRGMIIAGPANALLMQPLLNMLPAGQDPQVWQTLLDSAANAMPNSSPVPCIRQDGDCLVHMTPLATTGWPLGVYYSETEMLAPLRSLLLRMALSELASLMLVLVLVHFLSRQLTRPLAALVSVTDNIARGYLDAPLPRTPRDDEVGRLVRSFAAMQRNLREHIAKLQRETASRNRLEGELDAARDIQYAMIPDAGSTRVYRERVSLWAELRPARSVGGDFYWYRLAGQQLLIVVGDVSDKGVPAALFMSRAITLLQQHAATASDPSLLMAALNDELCEGNDNCMFVTLFCGIIDLDSLVLRFASGGHTPASLVREGQSISLDQDTGPALGLQDEQDFPINEVQLKATDRLVVFTDGIDEAFNPAKEQLGLDRFNQLLGDGYAQVIEQAGAEALMAVERHADGEAQSDDITLLLLDLMPAKTKDACYQIPAPAAAKTSTEVTPVADGTIGPLLDWLQAQTAGPLSDAAQGELMLVTEEAVTNAIRYGRLADDSAIAISLVVFPDYLLIQISDPGIAFNPLEEAKGAELGLETAAAPIGGLGVHLLKTLTDHQSYQRQADRNILRLTKTLPSAEEKHGIDHSH</sequence>
<dbReference type="Pfam" id="PF00672">
    <property type="entry name" value="HAMP"/>
    <property type="match status" value="1"/>
</dbReference>
<name>A0ABT3TC74_9GAMM</name>
<evidence type="ECO:0000256" key="1">
    <source>
        <dbReference type="ARBA" id="ARBA00004370"/>
    </source>
</evidence>
<gene>
    <name evidence="9" type="ORF">EYC98_03225</name>
</gene>
<evidence type="ECO:0000313" key="9">
    <source>
        <dbReference type="EMBL" id="MCX2979871.1"/>
    </source>
</evidence>
<dbReference type="SUPFAM" id="SSF55874">
    <property type="entry name" value="ATPase domain of HSP90 chaperone/DNA topoisomerase II/histidine kinase"/>
    <property type="match status" value="1"/>
</dbReference>
<evidence type="ECO:0000256" key="4">
    <source>
        <dbReference type="ARBA" id="ARBA00022777"/>
    </source>
</evidence>
<dbReference type="Gene3D" id="3.30.565.10">
    <property type="entry name" value="Histidine kinase-like ATPase, C-terminal domain"/>
    <property type="match status" value="1"/>
</dbReference>
<dbReference type="SMART" id="SM00331">
    <property type="entry name" value="PP2C_SIG"/>
    <property type="match status" value="1"/>
</dbReference>
<dbReference type="Gene3D" id="3.30.450.20">
    <property type="entry name" value="PAS domain"/>
    <property type="match status" value="1"/>
</dbReference>
<dbReference type="EMBL" id="SHNN01000001">
    <property type="protein sequence ID" value="MCX2979871.1"/>
    <property type="molecule type" value="Genomic_DNA"/>
</dbReference>
<keyword evidence="2" id="KW-0597">Phosphoprotein</keyword>
<evidence type="ECO:0000256" key="2">
    <source>
        <dbReference type="ARBA" id="ARBA00022553"/>
    </source>
</evidence>
<dbReference type="PROSITE" id="PS50885">
    <property type="entry name" value="HAMP"/>
    <property type="match status" value="1"/>
</dbReference>
<dbReference type="SUPFAM" id="SSF81606">
    <property type="entry name" value="PP2C-like"/>
    <property type="match status" value="1"/>
</dbReference>
<dbReference type="InterPro" id="IPR036457">
    <property type="entry name" value="PPM-type-like_dom_sf"/>
</dbReference>
<keyword evidence="4" id="KW-0418">Kinase</keyword>
<dbReference type="Pfam" id="PF07228">
    <property type="entry name" value="SpoIIE"/>
    <property type="match status" value="1"/>
</dbReference>
<dbReference type="InterPro" id="IPR001932">
    <property type="entry name" value="PPM-type_phosphatase-like_dom"/>
</dbReference>
<dbReference type="InterPro" id="IPR036890">
    <property type="entry name" value="HATPase_C_sf"/>
</dbReference>
<keyword evidence="3" id="KW-0808">Transferase</keyword>
<comment type="caution">
    <text evidence="9">The sequence shown here is derived from an EMBL/GenBank/DDBJ whole genome shotgun (WGS) entry which is preliminary data.</text>
</comment>